<accession>A0A3E3E5L7</accession>
<dbReference type="RefSeq" id="WP_117446456.1">
    <property type="nucleotide sequence ID" value="NZ_CALCIP010000039.1"/>
</dbReference>
<reference evidence="1" key="2">
    <citation type="submission" date="2023-01" db="EMBL/GenBank/DDBJ databases">
        <title>Human gut microbiome strain richness.</title>
        <authorList>
            <person name="Chen-Liaw A."/>
        </authorList>
    </citation>
    <scope>NUCLEOTIDE SEQUENCE</scope>
    <source>
        <strain evidence="1">D8_m1001271B151109d0_201107</strain>
    </source>
</reference>
<proteinExistence type="predicted"/>
<dbReference type="Proteomes" id="UP000260721">
    <property type="component" value="Unassembled WGS sequence"/>
</dbReference>
<name>A0A3E3E5L7_9FIRM</name>
<dbReference type="Proteomes" id="UP001212981">
    <property type="component" value="Unassembled WGS sequence"/>
</dbReference>
<dbReference type="STRING" id="1123313.GCA_000420345_01566"/>
<sequence length="223" mass="26408">MTTMQAAVFVTLLFIALAIPFIVRSIVWSRFINQMKKGDAQKALSILRSKSYKLLFSEYDQNWNILRVYISLGDYKKIAAQVELMFQKPLSERQTYQIASQTYFYFLDAQNKEWSKFLLEKIKDSNHPEEYEYDCMLYRIMIEKESKDIETIEKMLSNKEKDVVKKSDREDHAFHIGLLQYLLALQYGYQGNTSKKESYARKARNNLKNTPYYRKAKQLIAHG</sequence>
<dbReference type="EMBL" id="JAQLXO010000001">
    <property type="protein sequence ID" value="MDB7981655.1"/>
    <property type="molecule type" value="Genomic_DNA"/>
</dbReference>
<organism evidence="2 3">
    <name type="scientific">Faecalicoccus pleomorphus</name>
    <dbReference type="NCBI Taxonomy" id="1323"/>
    <lineage>
        <taxon>Bacteria</taxon>
        <taxon>Bacillati</taxon>
        <taxon>Bacillota</taxon>
        <taxon>Erysipelotrichia</taxon>
        <taxon>Erysipelotrichales</taxon>
        <taxon>Erysipelotrichaceae</taxon>
        <taxon>Faecalicoccus</taxon>
    </lineage>
</organism>
<gene>
    <name evidence="2" type="ORF">DXC78_07495</name>
    <name evidence="1" type="ORF">PND82_02330</name>
</gene>
<evidence type="ECO:0000313" key="3">
    <source>
        <dbReference type="Proteomes" id="UP000260721"/>
    </source>
</evidence>
<reference evidence="2 3" key="1">
    <citation type="submission" date="2018-08" db="EMBL/GenBank/DDBJ databases">
        <title>A genome reference for cultivated species of the human gut microbiota.</title>
        <authorList>
            <person name="Zou Y."/>
            <person name="Xue W."/>
            <person name="Luo G."/>
        </authorList>
    </citation>
    <scope>NUCLEOTIDE SEQUENCE [LARGE SCALE GENOMIC DNA]</scope>
    <source>
        <strain evidence="2 3">TF08-11</strain>
    </source>
</reference>
<protein>
    <submittedName>
        <fullName evidence="2">Uncharacterized protein</fullName>
    </submittedName>
</protein>
<dbReference type="AlphaFoldDB" id="A0A3E3E5L7"/>
<evidence type="ECO:0000313" key="1">
    <source>
        <dbReference type="EMBL" id="MDB7981655.1"/>
    </source>
</evidence>
<dbReference type="EMBL" id="QUSK01000015">
    <property type="protein sequence ID" value="RGD76168.1"/>
    <property type="molecule type" value="Genomic_DNA"/>
</dbReference>
<evidence type="ECO:0000313" key="2">
    <source>
        <dbReference type="EMBL" id="RGD76168.1"/>
    </source>
</evidence>
<comment type="caution">
    <text evidence="2">The sequence shown here is derived from an EMBL/GenBank/DDBJ whole genome shotgun (WGS) entry which is preliminary data.</text>
</comment>